<evidence type="ECO:0000313" key="2">
    <source>
        <dbReference type="EMBL" id="KAF4409580.1"/>
    </source>
</evidence>
<accession>A0ABQ7FMF0</accession>
<dbReference type="Proteomes" id="UP000621266">
    <property type="component" value="Unassembled WGS sequence"/>
</dbReference>
<protein>
    <recommendedName>
        <fullName evidence="4">MmyB-like transcription regulator ligand binding domain-containing protein</fullName>
    </recommendedName>
</protein>
<keyword evidence="3" id="KW-1185">Reference proteome</keyword>
<sequence>MGTPTTVAGDPGAGRGLRISRVPGQPVRRDAGGSLIIPLWLRRDGVFDADLALRLSPAEAELLHAQLCFALDDVPGTYSPAYTPDCLDPRGPSGPNGP</sequence>
<evidence type="ECO:0000256" key="1">
    <source>
        <dbReference type="SAM" id="MobiDB-lite"/>
    </source>
</evidence>
<evidence type="ECO:0008006" key="4">
    <source>
        <dbReference type="Google" id="ProtNLM"/>
    </source>
</evidence>
<comment type="caution">
    <text evidence="2">The sequence shown here is derived from an EMBL/GenBank/DDBJ whole genome shotgun (WGS) entry which is preliminary data.</text>
</comment>
<organism evidence="2 3">
    <name type="scientific">Streptomyces lycii</name>
    <dbReference type="NCBI Taxonomy" id="2654337"/>
    <lineage>
        <taxon>Bacteria</taxon>
        <taxon>Bacillati</taxon>
        <taxon>Actinomycetota</taxon>
        <taxon>Actinomycetes</taxon>
        <taxon>Kitasatosporales</taxon>
        <taxon>Streptomycetaceae</taxon>
        <taxon>Streptomyces</taxon>
    </lineage>
</organism>
<gene>
    <name evidence="2" type="ORF">GCU69_08165</name>
</gene>
<reference evidence="2 3" key="1">
    <citation type="submission" date="2019-10" db="EMBL/GenBank/DDBJ databases">
        <title>Streptomyces tenebrisbrunneis sp.nov., an endogenous actinomycete isolated from of Lycium ruthenicum.</title>
        <authorList>
            <person name="Ma L."/>
        </authorList>
    </citation>
    <scope>NUCLEOTIDE SEQUENCE [LARGE SCALE GENOMIC DNA]</scope>
    <source>
        <strain evidence="2 3">TRM 66187</strain>
    </source>
</reference>
<feature type="region of interest" description="Disordered" evidence="1">
    <location>
        <begin position="1"/>
        <end position="25"/>
    </location>
</feature>
<dbReference type="RefSeq" id="WP_098752679.1">
    <property type="nucleotide sequence ID" value="NZ_WHPN01000199.1"/>
</dbReference>
<name>A0ABQ7FMF0_9ACTN</name>
<dbReference type="EMBL" id="WHPN01000199">
    <property type="protein sequence ID" value="KAF4409580.1"/>
    <property type="molecule type" value="Genomic_DNA"/>
</dbReference>
<proteinExistence type="predicted"/>
<evidence type="ECO:0000313" key="3">
    <source>
        <dbReference type="Proteomes" id="UP000621266"/>
    </source>
</evidence>